<dbReference type="Proteomes" id="UP001300261">
    <property type="component" value="Unassembled WGS sequence"/>
</dbReference>
<keyword evidence="2" id="KW-1185">Reference proteome</keyword>
<evidence type="ECO:0000313" key="2">
    <source>
        <dbReference type="Proteomes" id="UP001300261"/>
    </source>
</evidence>
<organism evidence="1 2">
    <name type="scientific">Roseibium salinum</name>
    <dbReference type="NCBI Taxonomy" id="1604349"/>
    <lineage>
        <taxon>Bacteria</taxon>
        <taxon>Pseudomonadati</taxon>
        <taxon>Pseudomonadota</taxon>
        <taxon>Alphaproteobacteria</taxon>
        <taxon>Hyphomicrobiales</taxon>
        <taxon>Stappiaceae</taxon>
        <taxon>Roseibium</taxon>
    </lineage>
</organism>
<comment type="caution">
    <text evidence="1">The sequence shown here is derived from an EMBL/GenBank/DDBJ whole genome shotgun (WGS) entry which is preliminary data.</text>
</comment>
<dbReference type="EMBL" id="JAPEVI010000003">
    <property type="protein sequence ID" value="MCX2725258.1"/>
    <property type="molecule type" value="Genomic_DNA"/>
</dbReference>
<reference evidence="1 2" key="1">
    <citation type="journal article" date="2016" name="Int. J. Syst. Evol. Microbiol.">
        <title>Labrenzia salina sp. nov., isolated from the rhizosphere of the halophyte Arthrocnemum macrostachyum.</title>
        <authorList>
            <person name="Camacho M."/>
            <person name="Redondo-Gomez S."/>
            <person name="Rodriguez-Llorente I."/>
            <person name="Rohde M."/>
            <person name="Sproer C."/>
            <person name="Schumann P."/>
            <person name="Klenk H.P."/>
            <person name="Montero-Calasanz M.D.C."/>
        </authorList>
    </citation>
    <scope>NUCLEOTIDE SEQUENCE [LARGE SCALE GENOMIC DNA]</scope>
    <source>
        <strain evidence="1 2">DSM 29163</strain>
    </source>
</reference>
<dbReference type="InterPro" id="IPR027266">
    <property type="entry name" value="TrmE/GcvT-like"/>
</dbReference>
<dbReference type="RefSeq" id="WP_265966033.1">
    <property type="nucleotide sequence ID" value="NZ_JAPEVI010000003.1"/>
</dbReference>
<sequence>MTAHIHAFTPGLLASSSAVTVTLLAPVARLSLRAREAELPALSTALGIELPTRVGARAASGTTEVLCLGPDEWQILAAEADAPGLIAACAGVYDQAPHSLTEITDREISVQIEGPKAADLLTLGCPRDIDRLSEGEGRRTLLDGSTVVLWRDGADRFRVDIWRSFAPHVLSLLETGCAELAMD</sequence>
<dbReference type="Gene3D" id="3.30.1360.120">
    <property type="entry name" value="Probable tRNA modification gtpase trme, domain 1"/>
    <property type="match status" value="1"/>
</dbReference>
<proteinExistence type="predicted"/>
<accession>A0ABT3R8D3</accession>
<dbReference type="Gene3D" id="3.30.70.1520">
    <property type="entry name" value="Heterotetrameric sarcosine oxidase"/>
    <property type="match status" value="1"/>
</dbReference>
<protein>
    <submittedName>
        <fullName evidence="1">Sarcosine oxidase subunit gamma family protein</fullName>
    </submittedName>
</protein>
<dbReference type="InterPro" id="IPR006280">
    <property type="entry name" value="SoxG_het"/>
</dbReference>
<dbReference type="SUPFAM" id="SSF103025">
    <property type="entry name" value="Folate-binding domain"/>
    <property type="match status" value="1"/>
</dbReference>
<dbReference type="NCBIfam" id="TIGR01375">
    <property type="entry name" value="soxG"/>
    <property type="match status" value="1"/>
</dbReference>
<gene>
    <name evidence="1" type="primary">soxG</name>
    <name evidence="1" type="ORF">ON753_23360</name>
</gene>
<name>A0ABT3R8D3_9HYPH</name>
<evidence type="ECO:0000313" key="1">
    <source>
        <dbReference type="EMBL" id="MCX2725258.1"/>
    </source>
</evidence>